<dbReference type="GO" id="GO:0046872">
    <property type="term" value="F:metal ion binding"/>
    <property type="evidence" value="ECO:0007669"/>
    <property type="project" value="UniProtKB-KW"/>
</dbReference>
<reference evidence="10 11" key="1">
    <citation type="submission" date="2017-10" db="EMBL/GenBank/DDBJ databases">
        <title>Frigbacter circumglobatus gen. nov. sp. nov., isolated from sediment cultured in situ.</title>
        <authorList>
            <person name="Zhao Z."/>
        </authorList>
    </citation>
    <scope>NUCLEOTIDE SEQUENCE [LARGE SCALE GENOMIC DNA]</scope>
    <source>
        <strain evidence="10 11">ZYL</strain>
    </source>
</reference>
<dbReference type="AlphaFoldDB" id="A0A2G4YPM1"/>
<comment type="catalytic activity">
    <reaction evidence="8">
        <text>Mo-molybdopterin + GTP + H(+) = Mo-molybdopterin guanine dinucleotide + diphosphate</text>
        <dbReference type="Rhea" id="RHEA:34243"/>
        <dbReference type="ChEBI" id="CHEBI:15378"/>
        <dbReference type="ChEBI" id="CHEBI:33019"/>
        <dbReference type="ChEBI" id="CHEBI:37565"/>
        <dbReference type="ChEBI" id="CHEBI:71302"/>
        <dbReference type="ChEBI" id="CHEBI:71310"/>
        <dbReference type="EC" id="2.7.7.77"/>
    </reaction>
</comment>
<keyword evidence="10" id="KW-0548">Nucleotidyltransferase</keyword>
<keyword evidence="2 8" id="KW-0808">Transferase</keyword>
<evidence type="ECO:0000259" key="9">
    <source>
        <dbReference type="Pfam" id="PF12804"/>
    </source>
</evidence>
<feature type="domain" description="MobA-like NTP transferase" evidence="9">
    <location>
        <begin position="9"/>
        <end position="171"/>
    </location>
</feature>
<keyword evidence="5 8" id="KW-0460">Magnesium</keyword>
<accession>A0A2G4YPM1</accession>
<dbReference type="NCBIfam" id="TIGR02665">
    <property type="entry name" value="molyb_mobA"/>
    <property type="match status" value="1"/>
</dbReference>
<sequence length="212" mass="23553">MTQTSKTLGVILAGGASQRFQSSDPGGSGHDKFLAPFGTTTLLGHIIDRAAVQVDLLLLNVNGDPARVEDYGLDIIADQTLDQGPLAGLMAALTWAEQKGYDHVVSFSADCPFFPLDYRTRLEAAVQDQKTLIAIASSSHRPHPVMGLFPVSLQRDLAEYLKSGNRRVMQWVERHAYKKVVWDDKERDPFFNINTRAELAQAEKYLTLQQRP</sequence>
<feature type="binding site" evidence="8">
    <location>
        <position position="110"/>
    </location>
    <ligand>
        <name>GTP</name>
        <dbReference type="ChEBI" id="CHEBI:37565"/>
    </ligand>
</feature>
<keyword evidence="11" id="KW-1185">Reference proteome</keyword>
<dbReference type="Proteomes" id="UP000229730">
    <property type="component" value="Unassembled WGS sequence"/>
</dbReference>
<evidence type="ECO:0000313" key="10">
    <source>
        <dbReference type="EMBL" id="PHZ84271.1"/>
    </source>
</evidence>
<comment type="subcellular location">
    <subcellularLocation>
        <location evidence="8">Cytoplasm</location>
    </subcellularLocation>
</comment>
<evidence type="ECO:0000256" key="7">
    <source>
        <dbReference type="ARBA" id="ARBA00023150"/>
    </source>
</evidence>
<comment type="similarity">
    <text evidence="8">Belongs to the MobA family.</text>
</comment>
<comment type="cofactor">
    <cofactor evidence="8">
        <name>Mg(2+)</name>
        <dbReference type="ChEBI" id="CHEBI:18420"/>
    </cofactor>
</comment>
<dbReference type="GO" id="GO:0005737">
    <property type="term" value="C:cytoplasm"/>
    <property type="evidence" value="ECO:0007669"/>
    <property type="project" value="UniProtKB-SubCell"/>
</dbReference>
<dbReference type="InParanoid" id="A0A2G4YPM1"/>
<comment type="domain">
    <text evidence="8">The N-terminal domain determines nucleotide recognition and specific binding, while the C-terminal domain determines the specific binding to the target protein.</text>
</comment>
<evidence type="ECO:0000256" key="4">
    <source>
        <dbReference type="ARBA" id="ARBA00022741"/>
    </source>
</evidence>
<keyword evidence="1 8" id="KW-0963">Cytoplasm</keyword>
<dbReference type="EMBL" id="PDEM01000025">
    <property type="protein sequence ID" value="PHZ84271.1"/>
    <property type="molecule type" value="Genomic_DNA"/>
</dbReference>
<comment type="subunit">
    <text evidence="8">Monomer.</text>
</comment>
<keyword evidence="7 8" id="KW-0501">Molybdenum cofactor biosynthesis</keyword>
<dbReference type="GO" id="GO:0061603">
    <property type="term" value="F:molybdenum cofactor guanylyltransferase activity"/>
    <property type="evidence" value="ECO:0007669"/>
    <property type="project" value="UniProtKB-EC"/>
</dbReference>
<feature type="binding site" evidence="8">
    <location>
        <position position="60"/>
    </location>
    <ligand>
        <name>GTP</name>
        <dbReference type="ChEBI" id="CHEBI:37565"/>
    </ligand>
</feature>
<dbReference type="InterPro" id="IPR029044">
    <property type="entry name" value="Nucleotide-diphossugar_trans"/>
</dbReference>
<keyword evidence="3 8" id="KW-0479">Metal-binding</keyword>
<evidence type="ECO:0000256" key="6">
    <source>
        <dbReference type="ARBA" id="ARBA00023134"/>
    </source>
</evidence>
<evidence type="ECO:0000256" key="8">
    <source>
        <dbReference type="HAMAP-Rule" id="MF_00316"/>
    </source>
</evidence>
<name>A0A2G4YPM1_9PROT</name>
<dbReference type="FunCoup" id="A0A2G4YPM1">
    <property type="interactions" value="80"/>
</dbReference>
<evidence type="ECO:0000256" key="1">
    <source>
        <dbReference type="ARBA" id="ARBA00022490"/>
    </source>
</evidence>
<dbReference type="OrthoDB" id="9788394at2"/>
<dbReference type="EC" id="2.7.7.77" evidence="8"/>
<dbReference type="PANTHER" id="PTHR19136">
    <property type="entry name" value="MOLYBDENUM COFACTOR GUANYLYLTRANSFERASE"/>
    <property type="match status" value="1"/>
</dbReference>
<dbReference type="Pfam" id="PF12804">
    <property type="entry name" value="NTP_transf_3"/>
    <property type="match status" value="1"/>
</dbReference>
<comment type="function">
    <text evidence="8">Transfers a GMP moiety from GTP to Mo-molybdopterin (Mo-MPT) cofactor (Moco or molybdenum cofactor) to form Mo-molybdopterin guanine dinucleotide (Mo-MGD) cofactor.</text>
</comment>
<dbReference type="CDD" id="cd02503">
    <property type="entry name" value="MobA"/>
    <property type="match status" value="1"/>
</dbReference>
<feature type="binding site" evidence="8">
    <location>
        <position position="110"/>
    </location>
    <ligand>
        <name>Mg(2+)</name>
        <dbReference type="ChEBI" id="CHEBI:18420"/>
    </ligand>
</feature>
<dbReference type="GO" id="GO:0005525">
    <property type="term" value="F:GTP binding"/>
    <property type="evidence" value="ECO:0007669"/>
    <property type="project" value="UniProtKB-UniRule"/>
</dbReference>
<gene>
    <name evidence="8 10" type="primary">mobA</name>
    <name evidence="10" type="ORF">CRD36_13880</name>
</gene>
<dbReference type="RefSeq" id="WP_099474255.1">
    <property type="nucleotide sequence ID" value="NZ_CP041025.1"/>
</dbReference>
<evidence type="ECO:0000256" key="3">
    <source>
        <dbReference type="ARBA" id="ARBA00022723"/>
    </source>
</evidence>
<evidence type="ECO:0000256" key="5">
    <source>
        <dbReference type="ARBA" id="ARBA00022842"/>
    </source>
</evidence>
<evidence type="ECO:0000313" key="11">
    <source>
        <dbReference type="Proteomes" id="UP000229730"/>
    </source>
</evidence>
<keyword evidence="4 8" id="KW-0547">Nucleotide-binding</keyword>
<dbReference type="HAMAP" id="MF_00316">
    <property type="entry name" value="MobA"/>
    <property type="match status" value="1"/>
</dbReference>
<feature type="binding site" evidence="8">
    <location>
        <begin position="12"/>
        <end position="14"/>
    </location>
    <ligand>
        <name>GTP</name>
        <dbReference type="ChEBI" id="CHEBI:37565"/>
    </ligand>
</feature>
<dbReference type="PANTHER" id="PTHR19136:SF81">
    <property type="entry name" value="MOLYBDENUM COFACTOR GUANYLYLTRANSFERASE"/>
    <property type="match status" value="1"/>
</dbReference>
<dbReference type="Gene3D" id="3.90.550.10">
    <property type="entry name" value="Spore Coat Polysaccharide Biosynthesis Protein SpsA, Chain A"/>
    <property type="match status" value="1"/>
</dbReference>
<protein>
    <recommendedName>
        <fullName evidence="8">Molybdenum cofactor guanylyltransferase</fullName>
        <shortName evidence="8">MoCo guanylyltransferase</shortName>
        <ecNumber evidence="8">2.7.7.77</ecNumber>
    </recommendedName>
    <alternativeName>
        <fullName evidence="8">GTP:molybdopterin guanylyltransferase</fullName>
    </alternativeName>
    <alternativeName>
        <fullName evidence="8">Mo-MPT guanylyltransferase</fullName>
    </alternativeName>
    <alternativeName>
        <fullName evidence="8">Molybdopterin guanylyltransferase</fullName>
    </alternativeName>
    <alternativeName>
        <fullName evidence="8">Molybdopterin-guanine dinucleotide synthase</fullName>
        <shortName evidence="8">MGD synthase</shortName>
    </alternativeName>
</protein>
<dbReference type="GO" id="GO:1902758">
    <property type="term" value="P:bis(molybdopterin guanine dinucleotide)molybdenum biosynthetic process"/>
    <property type="evidence" value="ECO:0007669"/>
    <property type="project" value="TreeGrafter"/>
</dbReference>
<comment type="caution">
    <text evidence="10">The sequence shown here is derived from an EMBL/GenBank/DDBJ whole genome shotgun (WGS) entry which is preliminary data.</text>
</comment>
<keyword evidence="6 8" id="KW-0342">GTP-binding</keyword>
<feature type="binding site" evidence="8">
    <location>
        <position position="32"/>
    </location>
    <ligand>
        <name>GTP</name>
        <dbReference type="ChEBI" id="CHEBI:37565"/>
    </ligand>
</feature>
<dbReference type="SUPFAM" id="SSF53448">
    <property type="entry name" value="Nucleotide-diphospho-sugar transferases"/>
    <property type="match status" value="1"/>
</dbReference>
<proteinExistence type="inferred from homology"/>
<dbReference type="InterPro" id="IPR025877">
    <property type="entry name" value="MobA-like_NTP_Trfase"/>
</dbReference>
<feature type="binding site" evidence="8">
    <location>
        <position position="78"/>
    </location>
    <ligand>
        <name>GTP</name>
        <dbReference type="ChEBI" id="CHEBI:37565"/>
    </ligand>
</feature>
<evidence type="ECO:0000256" key="2">
    <source>
        <dbReference type="ARBA" id="ARBA00022679"/>
    </source>
</evidence>
<organism evidence="10 11">
    <name type="scientific">Paremcibacter congregatus</name>
    <dbReference type="NCBI Taxonomy" id="2043170"/>
    <lineage>
        <taxon>Bacteria</taxon>
        <taxon>Pseudomonadati</taxon>
        <taxon>Pseudomonadota</taxon>
        <taxon>Alphaproteobacteria</taxon>
        <taxon>Emcibacterales</taxon>
        <taxon>Emcibacteraceae</taxon>
        <taxon>Paremcibacter</taxon>
    </lineage>
</organism>
<dbReference type="InterPro" id="IPR013482">
    <property type="entry name" value="Molybde_CF_guanTrfase"/>
</dbReference>